<dbReference type="RefSeq" id="WP_373288683.1">
    <property type="nucleotide sequence ID" value="NZ_BMHH01000016.1"/>
</dbReference>
<reference evidence="4" key="1">
    <citation type="journal article" date="2014" name="Int. J. Syst. Evol. Microbiol.">
        <title>Complete genome sequence of Corynebacterium casei LMG S-19264T (=DSM 44701T), isolated from a smear-ripened cheese.</title>
        <authorList>
            <consortium name="US DOE Joint Genome Institute (JGI-PGF)"/>
            <person name="Walter F."/>
            <person name="Albersmeier A."/>
            <person name="Kalinowski J."/>
            <person name="Ruckert C."/>
        </authorList>
    </citation>
    <scope>NUCLEOTIDE SEQUENCE</scope>
    <source>
        <strain evidence="4">CGMCC 1.15082</strain>
    </source>
</reference>
<accession>A0A916WIF3</accession>
<dbReference type="Proteomes" id="UP000646478">
    <property type="component" value="Unassembled WGS sequence"/>
</dbReference>
<dbReference type="EMBL" id="BMHH01000016">
    <property type="protein sequence ID" value="GGB03059.1"/>
    <property type="molecule type" value="Genomic_DNA"/>
</dbReference>
<keyword evidence="2" id="KW-0732">Signal</keyword>
<dbReference type="PANTHER" id="PTHR30373:SF2">
    <property type="entry name" value="UPF0603 PROTEIN YGCG"/>
    <property type="match status" value="1"/>
</dbReference>
<evidence type="ECO:0000256" key="1">
    <source>
        <dbReference type="SAM" id="Phobius"/>
    </source>
</evidence>
<comment type="caution">
    <text evidence="4">The sequence shown here is derived from an EMBL/GenBank/DDBJ whole genome shotgun (WGS) entry which is preliminary data.</text>
</comment>
<dbReference type="InterPro" id="IPR007621">
    <property type="entry name" value="TPM_dom"/>
</dbReference>
<dbReference type="Pfam" id="PF04536">
    <property type="entry name" value="TPM_phosphatase"/>
    <property type="match status" value="1"/>
</dbReference>
<proteinExistence type="predicted"/>
<feature type="domain" description="TPM" evidence="3">
    <location>
        <begin position="41"/>
        <end position="164"/>
    </location>
</feature>
<evidence type="ECO:0000313" key="4">
    <source>
        <dbReference type="EMBL" id="GGB03059.1"/>
    </source>
</evidence>
<keyword evidence="1" id="KW-0472">Membrane</keyword>
<dbReference type="Gene3D" id="3.10.310.50">
    <property type="match status" value="1"/>
</dbReference>
<keyword evidence="5" id="KW-1185">Reference proteome</keyword>
<name>A0A916WIF3_9HYPH</name>
<feature type="signal peptide" evidence="2">
    <location>
        <begin position="1"/>
        <end position="28"/>
    </location>
</feature>
<evidence type="ECO:0000256" key="2">
    <source>
        <dbReference type="SAM" id="SignalP"/>
    </source>
</evidence>
<dbReference type="PANTHER" id="PTHR30373">
    <property type="entry name" value="UPF0603 PROTEIN YGCG"/>
    <property type="match status" value="1"/>
</dbReference>
<feature type="transmembrane region" description="Helical" evidence="1">
    <location>
        <begin position="192"/>
        <end position="218"/>
    </location>
</feature>
<keyword evidence="1" id="KW-0812">Transmembrane</keyword>
<evidence type="ECO:0000259" key="3">
    <source>
        <dbReference type="Pfam" id="PF04536"/>
    </source>
</evidence>
<dbReference type="AlphaFoldDB" id="A0A916WIF3"/>
<reference evidence="4" key="2">
    <citation type="submission" date="2020-09" db="EMBL/GenBank/DDBJ databases">
        <authorList>
            <person name="Sun Q."/>
            <person name="Zhou Y."/>
        </authorList>
    </citation>
    <scope>NUCLEOTIDE SEQUENCE</scope>
    <source>
        <strain evidence="4">CGMCC 1.15082</strain>
    </source>
</reference>
<organism evidence="4 5">
    <name type="scientific">Brucella endophytica</name>
    <dbReference type="NCBI Taxonomy" id="1963359"/>
    <lineage>
        <taxon>Bacteria</taxon>
        <taxon>Pseudomonadati</taxon>
        <taxon>Pseudomonadota</taxon>
        <taxon>Alphaproteobacteria</taxon>
        <taxon>Hyphomicrobiales</taxon>
        <taxon>Brucellaceae</taxon>
        <taxon>Brucella/Ochrobactrum group</taxon>
        <taxon>Brucella</taxon>
    </lineage>
</organism>
<sequence length="289" mass="29443">MPARHSPARWLYVLTAAVMVFLAFTALAAADTQFPALTGRVVDDANVIDPQTRAALDQKLADFEAKTSNQVAVVTVPSLGGDDIDDFSNRLFRSWALGQKKENNGVLLVVAPNDRKVRIEVGYGLEGTLTDALSSVIIRNGIIPAFRQGDYSGGISKGVDGILAVLGGDGADIKAQAQQDAQAQSSGGGIDWVSLIFVAFWLFIFFGGLIFSLLARLFGRKIGPGRYQWLGTTTGGSAARGALAGYGTGLILGGGGFGGGGFGGGGGFDGGGFSGGGGSSGGGGASGSW</sequence>
<gene>
    <name evidence="4" type="ORF">GCM10011491_33970</name>
</gene>
<evidence type="ECO:0000313" key="5">
    <source>
        <dbReference type="Proteomes" id="UP000646478"/>
    </source>
</evidence>
<protein>
    <recommendedName>
        <fullName evidence="3">TPM domain-containing protein</fullName>
    </recommendedName>
</protein>
<feature type="chain" id="PRO_5037962286" description="TPM domain-containing protein" evidence="2">
    <location>
        <begin position="29"/>
        <end position="289"/>
    </location>
</feature>
<keyword evidence="1" id="KW-1133">Transmembrane helix</keyword>